<dbReference type="Proteomes" id="UP000007882">
    <property type="component" value="Chromosome"/>
</dbReference>
<dbReference type="PATRIC" id="fig|512565.3.peg.7421"/>
<sequence>MEAMSVTRYEIEHQPRRLRARPWRMVCAYDGMPWPCIGQRALCKAGCCDHDSDTFLELVDALGPFAPAWARRMR</sequence>
<keyword evidence="2" id="KW-1185">Reference proteome</keyword>
<gene>
    <name evidence="1" type="ordered locus">AMIS_74120</name>
</gene>
<dbReference type="AlphaFoldDB" id="I0HHZ5"/>
<dbReference type="STRING" id="512565.AMIS_74120"/>
<dbReference type="KEGG" id="ams:AMIS_74120"/>
<dbReference type="EMBL" id="AP012319">
    <property type="protein sequence ID" value="BAL92632.1"/>
    <property type="molecule type" value="Genomic_DNA"/>
</dbReference>
<reference evidence="1 2" key="1">
    <citation type="submission" date="2012-02" db="EMBL/GenBank/DDBJ databases">
        <title>Complete genome sequence of Actinoplanes missouriensis 431 (= NBRC 102363).</title>
        <authorList>
            <person name="Ohnishi Y."/>
            <person name="Ishikawa J."/>
            <person name="Sekine M."/>
            <person name="Hosoyama A."/>
            <person name="Harada T."/>
            <person name="Narita H."/>
            <person name="Hata T."/>
            <person name="Konno Y."/>
            <person name="Tutikane K."/>
            <person name="Fujita N."/>
            <person name="Horinouchi S."/>
            <person name="Hayakawa M."/>
        </authorList>
    </citation>
    <scope>NUCLEOTIDE SEQUENCE [LARGE SCALE GENOMIC DNA]</scope>
    <source>
        <strain evidence="2">ATCC 14538 / DSM 43046 / CBS 188.64 / JCM 3121 / NBRC 102363 / NCIMB 12654 / NRRL B-3342 / UNCC 431</strain>
    </source>
</reference>
<evidence type="ECO:0000313" key="2">
    <source>
        <dbReference type="Proteomes" id="UP000007882"/>
    </source>
</evidence>
<proteinExistence type="predicted"/>
<dbReference type="HOGENOM" id="CLU_2679400_0_0_11"/>
<protein>
    <submittedName>
        <fullName evidence="1">Uncharacterized protein</fullName>
    </submittedName>
</protein>
<organism evidence="1 2">
    <name type="scientific">Actinoplanes missouriensis (strain ATCC 14538 / DSM 43046 / CBS 188.64 / JCM 3121 / NBRC 102363 / NCIMB 12654 / NRRL B-3342 / UNCC 431)</name>
    <dbReference type="NCBI Taxonomy" id="512565"/>
    <lineage>
        <taxon>Bacteria</taxon>
        <taxon>Bacillati</taxon>
        <taxon>Actinomycetota</taxon>
        <taxon>Actinomycetes</taxon>
        <taxon>Micromonosporales</taxon>
        <taxon>Micromonosporaceae</taxon>
        <taxon>Actinoplanes</taxon>
    </lineage>
</organism>
<evidence type="ECO:0000313" key="1">
    <source>
        <dbReference type="EMBL" id="BAL92632.1"/>
    </source>
</evidence>
<accession>I0HHZ5</accession>
<name>I0HHZ5_ACTM4</name>